<evidence type="ECO:0000313" key="3">
    <source>
        <dbReference type="Proteomes" id="UP000032180"/>
    </source>
</evidence>
<evidence type="ECO:0000256" key="1">
    <source>
        <dbReference type="SAM" id="MobiDB-lite"/>
    </source>
</evidence>
<sequence>MTMAKSAVAGLKAAGSDGCALRVTITDGDSGSGSADPAAAAPLHVLRLRSRPTRRCPARPITFRSRSSITSIMMGTKLPLGVAMEKEKLSFSIPSKARPPRPTSHPAATAVDDDEYFVTEFNPIQTLATGSTPAVIAPLQNSGHFLNHRSRKPSSLPSPEEEAALAVSAAGGPSFVLDTSTAPPSTGSP</sequence>
<dbReference type="AlphaFoldDB" id="A0A0D9WLW2"/>
<evidence type="ECO:0000313" key="2">
    <source>
        <dbReference type="EnsemblPlants" id="LPERR06G02980.2"/>
    </source>
</evidence>
<feature type="region of interest" description="Disordered" evidence="1">
    <location>
        <begin position="145"/>
        <end position="189"/>
    </location>
</feature>
<dbReference type="EnsemblPlants" id="LPERR06G02980.2">
    <property type="protein sequence ID" value="LPERR06G02980.2"/>
    <property type="gene ID" value="LPERR06G02980"/>
</dbReference>
<reference evidence="3" key="2">
    <citation type="submission" date="2013-12" db="EMBL/GenBank/DDBJ databases">
        <authorList>
            <person name="Yu Y."/>
            <person name="Lee S."/>
            <person name="de Baynast K."/>
            <person name="Wissotski M."/>
            <person name="Liu L."/>
            <person name="Talag J."/>
            <person name="Goicoechea J."/>
            <person name="Angelova A."/>
            <person name="Jetty R."/>
            <person name="Kudrna D."/>
            <person name="Golser W."/>
            <person name="Rivera L."/>
            <person name="Zhang J."/>
            <person name="Wing R."/>
        </authorList>
    </citation>
    <scope>NUCLEOTIDE SEQUENCE</scope>
</reference>
<feature type="compositionally biased region" description="Polar residues" evidence="1">
    <location>
        <begin position="177"/>
        <end position="189"/>
    </location>
</feature>
<dbReference type="Proteomes" id="UP000032180">
    <property type="component" value="Chromosome 6"/>
</dbReference>
<accession>A0A0D9WLW2</accession>
<keyword evidence="3" id="KW-1185">Reference proteome</keyword>
<protein>
    <submittedName>
        <fullName evidence="2">Uncharacterized protein</fullName>
    </submittedName>
</protein>
<dbReference type="Gramene" id="LPERR06G02980.2">
    <property type="protein sequence ID" value="LPERR06G02980.2"/>
    <property type="gene ID" value="LPERR06G02980"/>
</dbReference>
<reference evidence="2 3" key="1">
    <citation type="submission" date="2012-08" db="EMBL/GenBank/DDBJ databases">
        <title>Oryza genome evolution.</title>
        <authorList>
            <person name="Wing R.A."/>
        </authorList>
    </citation>
    <scope>NUCLEOTIDE SEQUENCE</scope>
</reference>
<proteinExistence type="predicted"/>
<organism evidence="2 3">
    <name type="scientific">Leersia perrieri</name>
    <dbReference type="NCBI Taxonomy" id="77586"/>
    <lineage>
        <taxon>Eukaryota</taxon>
        <taxon>Viridiplantae</taxon>
        <taxon>Streptophyta</taxon>
        <taxon>Embryophyta</taxon>
        <taxon>Tracheophyta</taxon>
        <taxon>Spermatophyta</taxon>
        <taxon>Magnoliopsida</taxon>
        <taxon>Liliopsida</taxon>
        <taxon>Poales</taxon>
        <taxon>Poaceae</taxon>
        <taxon>BOP clade</taxon>
        <taxon>Oryzoideae</taxon>
        <taxon>Oryzeae</taxon>
        <taxon>Oryzinae</taxon>
        <taxon>Leersia</taxon>
    </lineage>
</organism>
<reference evidence="2" key="3">
    <citation type="submission" date="2015-04" db="UniProtKB">
        <authorList>
            <consortium name="EnsemblPlants"/>
        </authorList>
    </citation>
    <scope>IDENTIFICATION</scope>
</reference>
<name>A0A0D9WLW2_9ORYZ</name>